<dbReference type="OrthoDB" id="9786771at2"/>
<dbReference type="RefSeq" id="WP_101521393.1">
    <property type="nucleotide sequence ID" value="NZ_PKLZ01000008.1"/>
</dbReference>
<dbReference type="AlphaFoldDB" id="A0A2N5Y173"/>
<comment type="caution">
    <text evidence="6">The sequence shown here is derived from an EMBL/GenBank/DDBJ whole genome shotgun (WGS) entry which is preliminary data.</text>
</comment>
<evidence type="ECO:0000256" key="3">
    <source>
        <dbReference type="ARBA" id="ARBA00015716"/>
    </source>
</evidence>
<evidence type="ECO:0000313" key="6">
    <source>
        <dbReference type="EMBL" id="PLW82141.1"/>
    </source>
</evidence>
<dbReference type="Proteomes" id="UP000234845">
    <property type="component" value="Unassembled WGS sequence"/>
</dbReference>
<evidence type="ECO:0000256" key="1">
    <source>
        <dbReference type="ARBA" id="ARBA00002868"/>
    </source>
</evidence>
<dbReference type="EMBL" id="PKLZ01000008">
    <property type="protein sequence ID" value="PLW82141.1"/>
    <property type="molecule type" value="Genomic_DNA"/>
</dbReference>
<keyword evidence="4" id="KW-0690">Ribosome biogenesis</keyword>
<evidence type="ECO:0000313" key="7">
    <source>
        <dbReference type="Proteomes" id="UP000234845"/>
    </source>
</evidence>
<dbReference type="InterPro" id="IPR039255">
    <property type="entry name" value="YceD_bac"/>
</dbReference>
<name>A0A2N5Y173_9GAMM</name>
<evidence type="ECO:0000256" key="2">
    <source>
        <dbReference type="ARBA" id="ARBA00010740"/>
    </source>
</evidence>
<sequence length="175" mass="19228">MLTDPLPVTLDIRKAATRGVTVKGTLKPLELPRLRGLLASDEGEIETVFTLSRDEEGRYVVRVVVDASVTVTCQRCLQPVRTELHTDSTLGVVWTDEQAGNLPSHLEPVIVAGEECELRELVEDELILALPVVNYHEQTDCNKLLVDLAAETAQALPERPNPFDVLAQLKKPGGK</sequence>
<accession>A0A2N5Y173</accession>
<comment type="similarity">
    <text evidence="2">Belongs to the DUF177 domain family.</text>
</comment>
<reference evidence="7" key="1">
    <citation type="submission" date="2017-11" db="EMBL/GenBank/DDBJ databases">
        <title>The draft genome sequence of Chromatocurvus sp. F02.</title>
        <authorList>
            <person name="Du Z.-J."/>
            <person name="Chang Y.-Q."/>
        </authorList>
    </citation>
    <scope>NUCLEOTIDE SEQUENCE [LARGE SCALE GENOMIC DNA]</scope>
    <source>
        <strain evidence="7">F02</strain>
    </source>
</reference>
<keyword evidence="7" id="KW-1185">Reference proteome</keyword>
<dbReference type="PANTHER" id="PTHR38099:SF1">
    <property type="entry name" value="LARGE RIBOSOMAL RNA SUBUNIT ACCUMULATION PROTEIN YCED"/>
    <property type="match status" value="1"/>
</dbReference>
<dbReference type="Pfam" id="PF02620">
    <property type="entry name" value="YceD"/>
    <property type="match status" value="1"/>
</dbReference>
<dbReference type="GO" id="GO:0005829">
    <property type="term" value="C:cytosol"/>
    <property type="evidence" value="ECO:0007669"/>
    <property type="project" value="TreeGrafter"/>
</dbReference>
<comment type="function">
    <text evidence="1">Plays a role in synthesis, processing and/or stability of 23S rRNA.</text>
</comment>
<protein>
    <recommendedName>
        <fullName evidence="3">Large ribosomal RNA subunit accumulation protein YceD</fullName>
    </recommendedName>
    <alternativeName>
        <fullName evidence="5">23S rRNA accumulation protein YceD</fullName>
    </alternativeName>
</protein>
<dbReference type="GO" id="GO:0042254">
    <property type="term" value="P:ribosome biogenesis"/>
    <property type="evidence" value="ECO:0007669"/>
    <property type="project" value="UniProtKB-KW"/>
</dbReference>
<organism evidence="6 7">
    <name type="scientific">Kineobactrum sediminis</name>
    <dbReference type="NCBI Taxonomy" id="1905677"/>
    <lineage>
        <taxon>Bacteria</taxon>
        <taxon>Pseudomonadati</taxon>
        <taxon>Pseudomonadota</taxon>
        <taxon>Gammaproteobacteria</taxon>
        <taxon>Cellvibrionales</taxon>
        <taxon>Halieaceae</taxon>
        <taxon>Kineobactrum</taxon>
    </lineage>
</organism>
<dbReference type="PANTHER" id="PTHR38099">
    <property type="entry name" value="LARGE RIBOSOMAL RNA SUBUNIT ACCUMULATION PROTEIN YCED"/>
    <property type="match status" value="1"/>
</dbReference>
<evidence type="ECO:0000256" key="5">
    <source>
        <dbReference type="ARBA" id="ARBA00031841"/>
    </source>
</evidence>
<proteinExistence type="inferred from homology"/>
<dbReference type="InterPro" id="IPR003772">
    <property type="entry name" value="YceD"/>
</dbReference>
<evidence type="ECO:0000256" key="4">
    <source>
        <dbReference type="ARBA" id="ARBA00022517"/>
    </source>
</evidence>
<gene>
    <name evidence="6" type="ORF">CWI75_10125</name>
</gene>